<evidence type="ECO:0000256" key="1">
    <source>
        <dbReference type="SAM" id="MobiDB-lite"/>
    </source>
</evidence>
<sequence>MSDPLQSEAYNQQEAFYKSQQAIPNPRVTSNEREEKSAEDALWEAEQLRAGNMHLVINRQMEKYQAQMPENSPPSLLQKARSFIEAMVSVVKDAAPSKEVYDERIAICVECPAFEIAIKNPKQIGHCKACGCGKNPMSALAVKAGIAKSTCPKKKWPISVSPDALPSSASPQAE</sequence>
<gene>
    <name evidence="2" type="ORF">UFOVP1136_11</name>
    <name evidence="3" type="ORF">UFOVP1497_23</name>
    <name evidence="4" type="ORF">UFOVP1586_13</name>
</gene>
<name>A0A6J5QZ32_9CAUD</name>
<feature type="region of interest" description="Disordered" evidence="1">
    <location>
        <begin position="1"/>
        <end position="40"/>
    </location>
</feature>
<feature type="compositionally biased region" description="Basic and acidic residues" evidence="1">
    <location>
        <begin position="30"/>
        <end position="39"/>
    </location>
</feature>
<reference evidence="2" key="1">
    <citation type="submission" date="2020-05" db="EMBL/GenBank/DDBJ databases">
        <authorList>
            <person name="Chiriac C."/>
            <person name="Salcher M."/>
            <person name="Ghai R."/>
            <person name="Kavagutti S V."/>
        </authorList>
    </citation>
    <scope>NUCLEOTIDE SEQUENCE</scope>
</reference>
<evidence type="ECO:0000313" key="3">
    <source>
        <dbReference type="EMBL" id="CAB4217253.1"/>
    </source>
</evidence>
<feature type="region of interest" description="Disordered" evidence="1">
    <location>
        <begin position="154"/>
        <end position="174"/>
    </location>
</feature>
<evidence type="ECO:0000313" key="2">
    <source>
        <dbReference type="EMBL" id="CAB4185925.1"/>
    </source>
</evidence>
<organism evidence="2">
    <name type="scientific">uncultured Caudovirales phage</name>
    <dbReference type="NCBI Taxonomy" id="2100421"/>
    <lineage>
        <taxon>Viruses</taxon>
        <taxon>Duplodnaviria</taxon>
        <taxon>Heunggongvirae</taxon>
        <taxon>Uroviricota</taxon>
        <taxon>Caudoviricetes</taxon>
        <taxon>Peduoviridae</taxon>
        <taxon>Maltschvirus</taxon>
        <taxon>Maltschvirus maltsch</taxon>
    </lineage>
</organism>
<dbReference type="EMBL" id="LR797446">
    <property type="protein sequence ID" value="CAB4217253.1"/>
    <property type="molecule type" value="Genomic_DNA"/>
</dbReference>
<accession>A0A6J5QZ32</accession>
<protein>
    <submittedName>
        <fullName evidence="2">Uncharacterized protein</fullName>
    </submittedName>
</protein>
<evidence type="ECO:0000313" key="4">
    <source>
        <dbReference type="EMBL" id="CAB5238065.1"/>
    </source>
</evidence>
<dbReference type="EMBL" id="LR797081">
    <property type="protein sequence ID" value="CAB4185925.1"/>
    <property type="molecule type" value="Genomic_DNA"/>
</dbReference>
<proteinExistence type="predicted"/>
<feature type="compositionally biased region" description="Polar residues" evidence="1">
    <location>
        <begin position="1"/>
        <end position="29"/>
    </location>
</feature>
<dbReference type="EMBL" id="LR798455">
    <property type="protein sequence ID" value="CAB5238065.1"/>
    <property type="molecule type" value="Genomic_DNA"/>
</dbReference>